<evidence type="ECO:0000313" key="1">
    <source>
        <dbReference type="EMBL" id="GAY53247.1"/>
    </source>
</evidence>
<accession>A0A2H5PLK7</accession>
<dbReference type="AlphaFoldDB" id="A0A2H5PLK7"/>
<dbReference type="EMBL" id="BDQV01000090">
    <property type="protein sequence ID" value="GAY53247.1"/>
    <property type="molecule type" value="Genomic_DNA"/>
</dbReference>
<proteinExistence type="predicted"/>
<gene>
    <name evidence="1" type="ORF">CUMW_147880</name>
</gene>
<name>A0A2H5PLK7_CITUN</name>
<protein>
    <submittedName>
        <fullName evidence="1">Uncharacterized protein</fullName>
    </submittedName>
</protein>
<keyword evidence="2" id="KW-1185">Reference proteome</keyword>
<sequence length="73" mass="8047">MTTIKASNVPTPLSSEVDIVVPTQESNKDPQSPSLPSHPSMLPYSSSWISYKGSQQGSFQQLLLQQNDNDREV</sequence>
<dbReference type="Proteomes" id="UP000236630">
    <property type="component" value="Unassembled WGS sequence"/>
</dbReference>
<comment type="caution">
    <text evidence="1">The sequence shown here is derived from an EMBL/GenBank/DDBJ whole genome shotgun (WGS) entry which is preliminary data.</text>
</comment>
<evidence type="ECO:0000313" key="2">
    <source>
        <dbReference type="Proteomes" id="UP000236630"/>
    </source>
</evidence>
<organism evidence="1 2">
    <name type="scientific">Citrus unshiu</name>
    <name type="common">Satsuma mandarin</name>
    <name type="synonym">Citrus nobilis var. unshiu</name>
    <dbReference type="NCBI Taxonomy" id="55188"/>
    <lineage>
        <taxon>Eukaryota</taxon>
        <taxon>Viridiplantae</taxon>
        <taxon>Streptophyta</taxon>
        <taxon>Embryophyta</taxon>
        <taxon>Tracheophyta</taxon>
        <taxon>Spermatophyta</taxon>
        <taxon>Magnoliopsida</taxon>
        <taxon>eudicotyledons</taxon>
        <taxon>Gunneridae</taxon>
        <taxon>Pentapetalae</taxon>
        <taxon>rosids</taxon>
        <taxon>malvids</taxon>
        <taxon>Sapindales</taxon>
        <taxon>Rutaceae</taxon>
        <taxon>Aurantioideae</taxon>
        <taxon>Citrus</taxon>
    </lineage>
</organism>
<reference evidence="1 2" key="1">
    <citation type="journal article" date="2017" name="Front. Genet.">
        <title>Draft sequencing of the heterozygous diploid genome of Satsuma (Citrus unshiu Marc.) using a hybrid assembly approach.</title>
        <authorList>
            <person name="Shimizu T."/>
            <person name="Tanizawa Y."/>
            <person name="Mochizuki T."/>
            <person name="Nagasaki H."/>
            <person name="Yoshioka T."/>
            <person name="Toyoda A."/>
            <person name="Fujiyama A."/>
            <person name="Kaminuma E."/>
            <person name="Nakamura Y."/>
        </authorList>
    </citation>
    <scope>NUCLEOTIDE SEQUENCE [LARGE SCALE GENOMIC DNA]</scope>
    <source>
        <strain evidence="2">cv. Miyagawa wase</strain>
    </source>
</reference>